<dbReference type="GO" id="GO:0031380">
    <property type="term" value="C:nuclear RNA-directed RNA polymerase complex"/>
    <property type="evidence" value="ECO:0007669"/>
    <property type="project" value="TreeGrafter"/>
</dbReference>
<dbReference type="AlphaFoldDB" id="A0AAJ0FR55"/>
<reference evidence="5" key="1">
    <citation type="submission" date="2023-06" db="EMBL/GenBank/DDBJ databases">
        <title>Conoideocrella luteorostrata (Hypocreales: Clavicipitaceae), a potential biocontrol fungus for elongate hemlock scale in United States Christmas tree production areas.</title>
        <authorList>
            <person name="Barrett H."/>
            <person name="Lovett B."/>
            <person name="Macias A.M."/>
            <person name="Stajich J.E."/>
            <person name="Kasson M.T."/>
        </authorList>
    </citation>
    <scope>NUCLEOTIDE SEQUENCE</scope>
    <source>
        <strain evidence="5">ARSEF 14590</strain>
    </source>
</reference>
<comment type="caution">
    <text evidence="5">The sequence shown here is derived from an EMBL/GenBank/DDBJ whole genome shotgun (WGS) entry which is preliminary data.</text>
</comment>
<dbReference type="EMBL" id="JASWJB010000195">
    <property type="protein sequence ID" value="KAK2593801.1"/>
    <property type="molecule type" value="Genomic_DNA"/>
</dbReference>
<keyword evidence="1" id="KW-0808">Transferase</keyword>
<evidence type="ECO:0000259" key="3">
    <source>
        <dbReference type="Pfam" id="PF05183"/>
    </source>
</evidence>
<proteinExistence type="inferred from homology"/>
<dbReference type="GO" id="GO:0003968">
    <property type="term" value="F:RNA-directed RNA polymerase activity"/>
    <property type="evidence" value="ECO:0007669"/>
    <property type="project" value="UniProtKB-KW"/>
</dbReference>
<keyword evidence="1" id="KW-0694">RNA-binding</keyword>
<dbReference type="InterPro" id="IPR057596">
    <property type="entry name" value="RDRP_core"/>
</dbReference>
<dbReference type="Pfam" id="PF05183">
    <property type="entry name" value="RdRP"/>
    <property type="match status" value="1"/>
</dbReference>
<name>A0AAJ0FR55_9HYPO</name>
<gene>
    <name evidence="5" type="ORF">QQS21_008509</name>
</gene>
<feature type="region of interest" description="Disordered" evidence="2">
    <location>
        <begin position="112"/>
        <end position="132"/>
    </location>
</feature>
<protein>
    <recommendedName>
        <fullName evidence="1">RNA-dependent RNA polymerase</fullName>
        <ecNumber evidence="1">2.7.7.48</ecNumber>
    </recommendedName>
</protein>
<dbReference type="PANTHER" id="PTHR23079:SF17">
    <property type="entry name" value="RNA-DEPENDENT RNA POLYMERASE"/>
    <property type="match status" value="1"/>
</dbReference>
<dbReference type="GO" id="GO:0003723">
    <property type="term" value="F:RNA binding"/>
    <property type="evidence" value="ECO:0007669"/>
    <property type="project" value="UniProtKB-KW"/>
</dbReference>
<keyword evidence="6" id="KW-1185">Reference proteome</keyword>
<feature type="domain" description="RDRP core" evidence="3">
    <location>
        <begin position="427"/>
        <end position="1032"/>
    </location>
</feature>
<dbReference type="Pfam" id="PF25358">
    <property type="entry name" value="PH_fung_RdRP"/>
    <property type="match status" value="1"/>
</dbReference>
<evidence type="ECO:0000313" key="5">
    <source>
        <dbReference type="EMBL" id="KAK2593801.1"/>
    </source>
</evidence>
<evidence type="ECO:0000259" key="4">
    <source>
        <dbReference type="Pfam" id="PF25358"/>
    </source>
</evidence>
<dbReference type="EC" id="2.7.7.48" evidence="1"/>
<dbReference type="InterPro" id="IPR057503">
    <property type="entry name" value="PH_RdRP"/>
</dbReference>
<comment type="similarity">
    <text evidence="1">Belongs to the RdRP family.</text>
</comment>
<accession>A0AAJ0FR55</accession>
<keyword evidence="1" id="KW-0696">RNA-directed RNA polymerase</keyword>
<dbReference type="CDD" id="cd00590">
    <property type="entry name" value="RRM_SF"/>
    <property type="match status" value="1"/>
</dbReference>
<sequence length="1232" mass="139100">MEVFLKNVPFALTDESLRKELKPFMNALGVLDWTVDKPKRKNIAWLTFLLKADGDRFLNKHGKINISQNSSILAAAARLSLDNHAQHKARLHILSTPIYADRSRRDAKPLTLSQLRHDQEERQKAPQQGRRAPAISCTIREVRCGKLIFAPPTMGLKFIQQTYCPVAGCAKFGRQYLMVTLGENSRMDVPYKTIQELVVNHESQNMTLVLEEPPRFYSKMSSVYGNNGKWERQTSCPVFNDHIKYVAHCLVYQLIPAGNLRSIVHGLKVQDILSISQQSIPFSSSPIPALEDYTTSMNAFEGRMQSFETARNCAVPFPILFQVQALVWNNYLHPSGGLRMLGIIERWAVENSRLGKIIPFKTDTMKRLFPKIPYPVPGTDVTEVDPELLMEKVMRSELDLRSQDPFRSGVHGQSLPQHQTWVLKAVVTPTRIVLLGPDAESKNRVLRMFRNHGDHFLRVSFGDEGGQDLSFNPKVLNDAVYERYRKVLKEGIRIAGRHFSFLGFSHSSLRAHSTWFLAPFIDEDFRRQDHGTILKTLGDFSDIRIPAKCAARIGQAFSETPYTVDLSRSGISVRSIPDVKSADGERVFSDGVGTISTEAMEEFWKVLPMRSTTPTCFQIRWGGVKGMLALDPRLRGKVICVRKESMMKFPSHDLGELGICDVSARPLRLVLNRPVIKILEDMGTSSEWFLALQGEALNYLRDVTATAVNTSVFLKQQNIGSTIRFPSFIKQLDMMGIDYRRDKFLKSVVEHAVLRDLRLLKHKARIPVSKGLTLFGIMDETGFLDENQVFITYDKVNSKSGAPMDTTLRDGPVLVTRSPALHPGDIQFVTMVSPDAGHPLRRLRNCIVFSQRGSRDLPSQLGGGDLDGDMFNVIWDPRARPNKTFKPADYPRVAPIPLNRPVTSDDIADFFINFMASDILGLIAMRHQAIADIQQEGTRDADCIKLAGMHSAAVDYSKTGIAVNWSDMPRAPRSKPDFLSPAPPVNVYDLGQLGHIADDAMDDDDEGEDGMGKIKIRYHRSEKILGRLYRDINEEKIWNEHIHRTVSMNGPSVWDQLKGIFRAELESYGIRIDTSRHLQQAWKIRNLYEDSVVDSMWHFSENPRSHITEVEAFCGTILNRRGTQTRQQRDASIRLKDAMDRDMAWISKLIRHRSDDSGKDVDDVEYTSGTDDDADESGHDAIQLSWVCFLIGCSKSTDKANAVYQLKSFRIIAAACLLKEINCLKTRVAGNA</sequence>
<evidence type="ECO:0000256" key="1">
    <source>
        <dbReference type="RuleBase" id="RU363098"/>
    </source>
</evidence>
<comment type="catalytic activity">
    <reaction evidence="1">
        <text>RNA(n) + a ribonucleoside 5'-triphosphate = RNA(n+1) + diphosphate</text>
        <dbReference type="Rhea" id="RHEA:21248"/>
        <dbReference type="Rhea" id="RHEA-COMP:14527"/>
        <dbReference type="Rhea" id="RHEA-COMP:17342"/>
        <dbReference type="ChEBI" id="CHEBI:33019"/>
        <dbReference type="ChEBI" id="CHEBI:61557"/>
        <dbReference type="ChEBI" id="CHEBI:140395"/>
        <dbReference type="EC" id="2.7.7.48"/>
    </reaction>
</comment>
<evidence type="ECO:0000313" key="6">
    <source>
        <dbReference type="Proteomes" id="UP001251528"/>
    </source>
</evidence>
<feature type="region of interest" description="Disordered" evidence="2">
    <location>
        <begin position="1155"/>
        <end position="1176"/>
    </location>
</feature>
<dbReference type="Proteomes" id="UP001251528">
    <property type="component" value="Unassembled WGS sequence"/>
</dbReference>
<evidence type="ECO:0000256" key="2">
    <source>
        <dbReference type="SAM" id="MobiDB-lite"/>
    </source>
</evidence>
<dbReference type="GO" id="GO:0030422">
    <property type="term" value="P:siRNA processing"/>
    <property type="evidence" value="ECO:0007669"/>
    <property type="project" value="TreeGrafter"/>
</dbReference>
<dbReference type="InterPro" id="IPR007855">
    <property type="entry name" value="RDRP"/>
</dbReference>
<feature type="domain" description="RdRP-like PH" evidence="4">
    <location>
        <begin position="137"/>
        <end position="254"/>
    </location>
</feature>
<keyword evidence="1" id="KW-0548">Nucleotidyltransferase</keyword>
<organism evidence="5 6">
    <name type="scientific">Conoideocrella luteorostrata</name>
    <dbReference type="NCBI Taxonomy" id="1105319"/>
    <lineage>
        <taxon>Eukaryota</taxon>
        <taxon>Fungi</taxon>
        <taxon>Dikarya</taxon>
        <taxon>Ascomycota</taxon>
        <taxon>Pezizomycotina</taxon>
        <taxon>Sordariomycetes</taxon>
        <taxon>Hypocreomycetidae</taxon>
        <taxon>Hypocreales</taxon>
        <taxon>Clavicipitaceae</taxon>
        <taxon>Conoideocrella</taxon>
    </lineage>
</organism>
<feature type="compositionally biased region" description="Basic and acidic residues" evidence="2">
    <location>
        <begin position="115"/>
        <end position="124"/>
    </location>
</feature>
<feature type="compositionally biased region" description="Acidic residues" evidence="2">
    <location>
        <begin position="1162"/>
        <end position="1175"/>
    </location>
</feature>
<dbReference type="PANTHER" id="PTHR23079">
    <property type="entry name" value="RNA-DEPENDENT RNA POLYMERASE"/>
    <property type="match status" value="1"/>
</dbReference>